<sequence length="208" mass="22731">MGKGTAPRRAPAPEARQRDAERSRQLLLAAAVDEFSAKGFAGARVQDIADRAGVNKQLIAYYFGGKEGLYRALHEAWLEQEAGFAGPDVPFDTLVSEYLRASLADPRGIRLMLWDALTNGSQDLPAGDQAGQADVADIRRRQDAGEIASDLDPVMFLLAIMGAITAPLTLPQVARRMGVDPSSPEFETRYAEELKRLIRHLTGPDRRS</sequence>
<evidence type="ECO:0000256" key="2">
    <source>
        <dbReference type="PROSITE-ProRule" id="PRU00335"/>
    </source>
</evidence>
<dbReference type="PANTHER" id="PTHR30328:SF54">
    <property type="entry name" value="HTH-TYPE TRANSCRIPTIONAL REPRESSOR SCO4008"/>
    <property type="match status" value="1"/>
</dbReference>
<dbReference type="Gene3D" id="1.10.357.10">
    <property type="entry name" value="Tetracycline Repressor, domain 2"/>
    <property type="match status" value="1"/>
</dbReference>
<dbReference type="GO" id="GO:0006355">
    <property type="term" value="P:regulation of DNA-templated transcription"/>
    <property type="evidence" value="ECO:0007669"/>
    <property type="project" value="UniProtKB-ARBA"/>
</dbReference>
<dbReference type="InterPro" id="IPR001647">
    <property type="entry name" value="HTH_TetR"/>
</dbReference>
<dbReference type="Pfam" id="PF00440">
    <property type="entry name" value="TetR_N"/>
    <property type="match status" value="1"/>
</dbReference>
<evidence type="ECO:0000256" key="3">
    <source>
        <dbReference type="SAM" id="MobiDB-lite"/>
    </source>
</evidence>
<dbReference type="SUPFAM" id="SSF46689">
    <property type="entry name" value="Homeodomain-like"/>
    <property type="match status" value="1"/>
</dbReference>
<name>A0A895YGU0_9ACTN</name>
<evidence type="ECO:0000256" key="1">
    <source>
        <dbReference type="ARBA" id="ARBA00023125"/>
    </source>
</evidence>
<dbReference type="SUPFAM" id="SSF48498">
    <property type="entry name" value="Tetracyclin repressor-like, C-terminal domain"/>
    <property type="match status" value="1"/>
</dbReference>
<dbReference type="InterPro" id="IPR041467">
    <property type="entry name" value="Sco4008_C"/>
</dbReference>
<dbReference type="InterPro" id="IPR036271">
    <property type="entry name" value="Tet_transcr_reg_TetR-rel_C_sf"/>
</dbReference>
<evidence type="ECO:0000313" key="5">
    <source>
        <dbReference type="EMBL" id="QSB13746.1"/>
    </source>
</evidence>
<organism evidence="5 6">
    <name type="scientific">Natronosporangium hydrolyticum</name>
    <dbReference type="NCBI Taxonomy" id="2811111"/>
    <lineage>
        <taxon>Bacteria</taxon>
        <taxon>Bacillati</taxon>
        <taxon>Actinomycetota</taxon>
        <taxon>Actinomycetes</taxon>
        <taxon>Micromonosporales</taxon>
        <taxon>Micromonosporaceae</taxon>
        <taxon>Natronosporangium</taxon>
    </lineage>
</organism>
<dbReference type="Pfam" id="PF17926">
    <property type="entry name" value="TetR_C_21"/>
    <property type="match status" value="1"/>
</dbReference>
<dbReference type="KEGG" id="nhy:JQS43_19580"/>
<feature type="region of interest" description="Disordered" evidence="3">
    <location>
        <begin position="1"/>
        <end position="21"/>
    </location>
</feature>
<reference evidence="5" key="1">
    <citation type="submission" date="2021-02" db="EMBL/GenBank/DDBJ databases">
        <title>Natrosporangium hydrolyticum gen. nov., sp. nov, a haloalkaliphilic actinobacterium from a soda solonchak soil.</title>
        <authorList>
            <person name="Sorokin D.Y."/>
            <person name="Khijniak T.V."/>
            <person name="Zakharycheva A.P."/>
            <person name="Boueva O.V."/>
            <person name="Ariskina E.V."/>
            <person name="Hahnke R.L."/>
            <person name="Bunk B."/>
            <person name="Sproer C."/>
            <person name="Schumann P."/>
            <person name="Evtushenko L.I."/>
            <person name="Kublanov I.V."/>
        </authorList>
    </citation>
    <scope>NUCLEOTIDE SEQUENCE</scope>
    <source>
        <strain evidence="5">DSM 106523</strain>
    </source>
</reference>
<feature type="DNA-binding region" description="H-T-H motif" evidence="2">
    <location>
        <begin position="44"/>
        <end position="63"/>
    </location>
</feature>
<evidence type="ECO:0000259" key="4">
    <source>
        <dbReference type="PROSITE" id="PS50977"/>
    </source>
</evidence>
<dbReference type="InterPro" id="IPR050109">
    <property type="entry name" value="HTH-type_TetR-like_transc_reg"/>
</dbReference>
<proteinExistence type="predicted"/>
<dbReference type="EMBL" id="CP070499">
    <property type="protein sequence ID" value="QSB13746.1"/>
    <property type="molecule type" value="Genomic_DNA"/>
</dbReference>
<protein>
    <submittedName>
        <fullName evidence="5">TetR/AcrR family transcriptional regulator</fullName>
    </submittedName>
</protein>
<evidence type="ECO:0000313" key="6">
    <source>
        <dbReference type="Proteomes" id="UP000662857"/>
    </source>
</evidence>
<feature type="domain" description="HTH tetR-type" evidence="4">
    <location>
        <begin position="21"/>
        <end position="81"/>
    </location>
</feature>
<dbReference type="PRINTS" id="PR00455">
    <property type="entry name" value="HTHTETR"/>
</dbReference>
<gene>
    <name evidence="5" type="ORF">JQS43_19580</name>
</gene>
<dbReference type="Proteomes" id="UP000662857">
    <property type="component" value="Chromosome"/>
</dbReference>
<dbReference type="AlphaFoldDB" id="A0A895YGU0"/>
<keyword evidence="1 2" id="KW-0238">DNA-binding</keyword>
<dbReference type="PROSITE" id="PS50977">
    <property type="entry name" value="HTH_TETR_2"/>
    <property type="match status" value="1"/>
</dbReference>
<dbReference type="PANTHER" id="PTHR30328">
    <property type="entry name" value="TRANSCRIPTIONAL REPRESSOR"/>
    <property type="match status" value="1"/>
</dbReference>
<keyword evidence="6" id="KW-1185">Reference proteome</keyword>
<dbReference type="GO" id="GO:0003677">
    <property type="term" value="F:DNA binding"/>
    <property type="evidence" value="ECO:0007669"/>
    <property type="project" value="UniProtKB-UniRule"/>
</dbReference>
<dbReference type="RefSeq" id="WP_239675852.1">
    <property type="nucleotide sequence ID" value="NZ_CP070499.1"/>
</dbReference>
<dbReference type="InterPro" id="IPR009057">
    <property type="entry name" value="Homeodomain-like_sf"/>
</dbReference>
<accession>A0A895YGU0</accession>